<dbReference type="GO" id="GO:0046474">
    <property type="term" value="P:glycerophospholipid biosynthetic process"/>
    <property type="evidence" value="ECO:0007669"/>
    <property type="project" value="TreeGrafter"/>
</dbReference>
<dbReference type="InterPro" id="IPR050324">
    <property type="entry name" value="CDP-alcohol_PTase-I"/>
</dbReference>
<dbReference type="InterPro" id="IPR023214">
    <property type="entry name" value="HAD_sf"/>
</dbReference>
<dbReference type="OrthoDB" id="10251048at2759"/>
<gene>
    <name evidence="1" type="ORF">TSAR_002635</name>
</gene>
<dbReference type="STRING" id="543379.A0A232EK75"/>
<sequence>MFCLQRISRNIIPKRNFMKSAIRKDEHDLGGEPGKHSNLFPNFGFFFDIDGVIVRGQNVLPSALKSFKRLIAPSKEFRVPTVFITNDGNMLRRDKAAHLTKWLEIDVHEDQIVLSHSPLSMMTGLEHNRILVSGQGKIEEIAIDLGLKNIVTMETLIHNFPSLNYVNKNKRNPVNGPVDRNFKKIDGIILLNEPTNWETSLQLIVDLLLTNGMPCKHFPITPYPHIFVMACNMDLLWMAEAPLPRYGHGAFLLCLEKLYEKISGQKLMYTAIAGKPSILTYCYANTLIQKHAQTIGIPRTIETIYAVGKVGYELDSEIPERHRRYDIVNNKVYIETLQFDKIWRLRLSHADVASCSGPLDDGGGLAGFLPLVGMVAGSSGRWHFLSSTSGRQAEEDGTKLSQTSTCSVDSRERTRGFPARSRAHFPLVIVGPALLVGFRLAASLRG</sequence>
<keyword evidence="2" id="KW-1185">Reference proteome</keyword>
<dbReference type="Proteomes" id="UP000215335">
    <property type="component" value="Unassembled WGS sequence"/>
</dbReference>
<dbReference type="GO" id="GO:0005739">
    <property type="term" value="C:mitochondrion"/>
    <property type="evidence" value="ECO:0007669"/>
    <property type="project" value="TreeGrafter"/>
</dbReference>
<dbReference type="NCBIfam" id="TIGR01460">
    <property type="entry name" value="HAD-SF-IIA"/>
    <property type="match status" value="1"/>
</dbReference>
<accession>A0A232EK75</accession>
<evidence type="ECO:0008006" key="3">
    <source>
        <dbReference type="Google" id="ProtNLM"/>
    </source>
</evidence>
<comment type="caution">
    <text evidence="1">The sequence shown here is derived from an EMBL/GenBank/DDBJ whole genome shotgun (WGS) entry which is preliminary data.</text>
</comment>
<dbReference type="PANTHER" id="PTHR14269:SF4">
    <property type="entry name" value="CAT EYE SYNDROME CRITICAL REGION PROTEIN 5"/>
    <property type="match status" value="1"/>
</dbReference>
<evidence type="ECO:0000313" key="1">
    <source>
        <dbReference type="EMBL" id="OXU18760.1"/>
    </source>
</evidence>
<organism evidence="1 2">
    <name type="scientific">Trichomalopsis sarcophagae</name>
    <dbReference type="NCBI Taxonomy" id="543379"/>
    <lineage>
        <taxon>Eukaryota</taxon>
        <taxon>Metazoa</taxon>
        <taxon>Ecdysozoa</taxon>
        <taxon>Arthropoda</taxon>
        <taxon>Hexapoda</taxon>
        <taxon>Insecta</taxon>
        <taxon>Pterygota</taxon>
        <taxon>Neoptera</taxon>
        <taxon>Endopterygota</taxon>
        <taxon>Hymenoptera</taxon>
        <taxon>Apocrita</taxon>
        <taxon>Proctotrupomorpha</taxon>
        <taxon>Chalcidoidea</taxon>
        <taxon>Pteromalidae</taxon>
        <taxon>Pteromalinae</taxon>
        <taxon>Trichomalopsis</taxon>
    </lineage>
</organism>
<dbReference type="NCBIfam" id="TIGR01456">
    <property type="entry name" value="CECR5"/>
    <property type="match status" value="1"/>
</dbReference>
<dbReference type="SUPFAM" id="SSF56784">
    <property type="entry name" value="HAD-like"/>
    <property type="match status" value="1"/>
</dbReference>
<dbReference type="InterPro" id="IPR006353">
    <property type="entry name" value="HAD-SF_hydro_IIA_CECR5"/>
</dbReference>
<proteinExistence type="predicted"/>
<reference evidence="1 2" key="1">
    <citation type="journal article" date="2017" name="Curr. Biol.">
        <title>The Evolution of Venom by Co-option of Single-Copy Genes.</title>
        <authorList>
            <person name="Martinson E.O."/>
            <person name="Mrinalini"/>
            <person name="Kelkar Y.D."/>
            <person name="Chang C.H."/>
            <person name="Werren J.H."/>
        </authorList>
    </citation>
    <scope>NUCLEOTIDE SEQUENCE [LARGE SCALE GENOMIC DNA]</scope>
    <source>
        <strain evidence="1 2">Alberta</strain>
        <tissue evidence="1">Whole body</tissue>
    </source>
</reference>
<dbReference type="PANTHER" id="PTHR14269">
    <property type="entry name" value="CDP-DIACYLGLYCEROL--GLYCEROL-3-PHOSPHATE 3-PHOSPHATIDYLTRANSFERASE-RELATED"/>
    <property type="match status" value="1"/>
</dbReference>
<name>A0A232EK75_9HYME</name>
<evidence type="ECO:0000313" key="2">
    <source>
        <dbReference type="Proteomes" id="UP000215335"/>
    </source>
</evidence>
<protein>
    <recommendedName>
        <fullName evidence="3">Haloacid dehalogenase-like hydrolase domain-containing 5</fullName>
    </recommendedName>
</protein>
<dbReference type="EMBL" id="NNAY01003852">
    <property type="protein sequence ID" value="OXU18760.1"/>
    <property type="molecule type" value="Genomic_DNA"/>
</dbReference>
<dbReference type="InterPro" id="IPR006357">
    <property type="entry name" value="HAD-SF_hydro_IIA"/>
</dbReference>
<dbReference type="Gene3D" id="3.40.50.1000">
    <property type="entry name" value="HAD superfamily/HAD-like"/>
    <property type="match status" value="2"/>
</dbReference>
<dbReference type="AlphaFoldDB" id="A0A232EK75"/>
<dbReference type="Pfam" id="PF13344">
    <property type="entry name" value="Hydrolase_6"/>
    <property type="match status" value="1"/>
</dbReference>
<dbReference type="InterPro" id="IPR036412">
    <property type="entry name" value="HAD-like_sf"/>
</dbReference>